<reference evidence="1 2" key="1">
    <citation type="submission" date="2018-11" db="EMBL/GenBank/DDBJ databases">
        <authorList>
            <consortium name="Pathogen Informatics"/>
        </authorList>
    </citation>
    <scope>NUCLEOTIDE SEQUENCE [LARGE SCALE GENOMIC DNA]</scope>
</reference>
<dbReference type="AlphaFoldDB" id="A0A3P6TP36"/>
<proteinExistence type="predicted"/>
<dbReference type="Proteomes" id="UP000271889">
    <property type="component" value="Unassembled WGS sequence"/>
</dbReference>
<dbReference type="OrthoDB" id="5353557at2759"/>
<protein>
    <submittedName>
        <fullName evidence="1">Uncharacterized protein</fullName>
    </submittedName>
</protein>
<name>A0A3P6TP36_CYLGO</name>
<accession>A0A3P6TP36</accession>
<evidence type="ECO:0000313" key="2">
    <source>
        <dbReference type="Proteomes" id="UP000271889"/>
    </source>
</evidence>
<keyword evidence="2" id="KW-1185">Reference proteome</keyword>
<gene>
    <name evidence="1" type="ORF">CGOC_LOCUS8028</name>
</gene>
<sequence>MVTSETPVIQLMVELKRGFPLAIVVDFDQEKKRYSVTGIVTLEDNLEEVIGEIRDEKDVIGQVVEVHTEKPGAVDIQAELQTLKKAKKRPLIIGQDELSDEKSPLLQKTMSKSLTPTISVTKKVK</sequence>
<organism evidence="1 2">
    <name type="scientific">Cylicostephanus goldi</name>
    <name type="common">Nematode worm</name>
    <dbReference type="NCBI Taxonomy" id="71465"/>
    <lineage>
        <taxon>Eukaryota</taxon>
        <taxon>Metazoa</taxon>
        <taxon>Ecdysozoa</taxon>
        <taxon>Nematoda</taxon>
        <taxon>Chromadorea</taxon>
        <taxon>Rhabditida</taxon>
        <taxon>Rhabditina</taxon>
        <taxon>Rhabditomorpha</taxon>
        <taxon>Strongyloidea</taxon>
        <taxon>Strongylidae</taxon>
        <taxon>Cylicostephanus</taxon>
    </lineage>
</organism>
<dbReference type="EMBL" id="UYRV01028829">
    <property type="protein sequence ID" value="VDK82835.1"/>
    <property type="molecule type" value="Genomic_DNA"/>
</dbReference>
<dbReference type="InterPro" id="IPR046342">
    <property type="entry name" value="CBS_dom_sf"/>
</dbReference>
<evidence type="ECO:0000313" key="1">
    <source>
        <dbReference type="EMBL" id="VDK82835.1"/>
    </source>
</evidence>
<dbReference type="Gene3D" id="3.10.580.10">
    <property type="entry name" value="CBS-domain"/>
    <property type="match status" value="1"/>
</dbReference>